<reference evidence="1 2" key="1">
    <citation type="submission" date="2019-07" db="EMBL/GenBank/DDBJ databases">
        <title>The pathways for chlorine oxyanion respiration interact through the shared metabolite chlorate.</title>
        <authorList>
            <person name="Barnum T.P."/>
            <person name="Cheng Y."/>
            <person name="Hill K.A."/>
            <person name="Lucas L.N."/>
            <person name="Carlson H.K."/>
            <person name="Coates J.D."/>
        </authorList>
    </citation>
    <scope>NUCLEOTIDE SEQUENCE [LARGE SCALE GENOMIC DNA]</scope>
    <source>
        <strain evidence="1 2">BK-1</strain>
    </source>
</reference>
<gene>
    <name evidence="1" type="ORF">FHP88_06610</name>
</gene>
<dbReference type="Proteomes" id="UP000316649">
    <property type="component" value="Unassembled WGS sequence"/>
</dbReference>
<dbReference type="AlphaFoldDB" id="A0A557SI27"/>
<keyword evidence="2" id="KW-1185">Reference proteome</keyword>
<comment type="caution">
    <text evidence="1">The sequence shown here is derived from an EMBL/GenBank/DDBJ whole genome shotgun (WGS) entry which is preliminary data.</text>
</comment>
<dbReference type="RefSeq" id="WP_144358216.1">
    <property type="nucleotide sequence ID" value="NZ_VMNH01000005.1"/>
</dbReference>
<proteinExistence type="predicted"/>
<accession>A0A557SI27</accession>
<evidence type="ECO:0000313" key="2">
    <source>
        <dbReference type="Proteomes" id="UP000316649"/>
    </source>
</evidence>
<dbReference type="OrthoDB" id="6896044at2"/>
<protein>
    <submittedName>
        <fullName evidence="1">Uncharacterized protein</fullName>
    </submittedName>
</protein>
<organism evidence="1 2">
    <name type="scientific">Sedimenticola selenatireducens</name>
    <dbReference type="NCBI Taxonomy" id="191960"/>
    <lineage>
        <taxon>Bacteria</taxon>
        <taxon>Pseudomonadati</taxon>
        <taxon>Pseudomonadota</taxon>
        <taxon>Gammaproteobacteria</taxon>
        <taxon>Chromatiales</taxon>
        <taxon>Sedimenticolaceae</taxon>
        <taxon>Sedimenticola</taxon>
    </lineage>
</organism>
<sequence>MEISGLYIYVDGSDLEEVSEQIESSLVEWLASNSMEANVVNHQHERTPDLSPEDYADWDLGLNITIGQINFLPELLDHTYGLALKHNRDFVVGYYSEASGISEDITFFGAESGKPKTEQITEFLK</sequence>
<evidence type="ECO:0000313" key="1">
    <source>
        <dbReference type="EMBL" id="TVO77087.1"/>
    </source>
</evidence>
<dbReference type="EMBL" id="VMNH01000005">
    <property type="protein sequence ID" value="TVO77087.1"/>
    <property type="molecule type" value="Genomic_DNA"/>
</dbReference>
<name>A0A557SI27_9GAMM</name>